<sequence length="263" mass="27675">MLLKDKIAVIYGGGGAIGGATARTFAREGAEIFLAGRTLERLERVAADIRAEGGQVHVEIVDALDEKAVRDHADRVATQAGGIDVALNAVSIVHTQGRPMAEVGVDEFMHVITDNLRTNFVTAKAVARHMKGSGVILTLTAPGSRITSPGFLGHGVACGAVETFSRLLAVELGGSGIRVICLRSDAIPDAIPLSYTQGLFDDMTRRLGTTTDAWIEQHARQDTLLGRLPKLEQVADYAAFVASDRAGAMTGALANLTCGSILD</sequence>
<keyword evidence="2 3" id="KW-0560">Oxidoreductase</keyword>
<dbReference type="PANTHER" id="PTHR43669:SF3">
    <property type="entry name" value="ALCOHOL DEHYDROGENASE, PUTATIVE (AFU_ORTHOLOGUE AFUA_3G03445)-RELATED"/>
    <property type="match status" value="1"/>
</dbReference>
<evidence type="ECO:0000256" key="2">
    <source>
        <dbReference type="ARBA" id="ARBA00023002"/>
    </source>
</evidence>
<gene>
    <name evidence="3" type="ORF">ACFPP9_16625</name>
</gene>
<evidence type="ECO:0000313" key="3">
    <source>
        <dbReference type="EMBL" id="MFC5517413.1"/>
    </source>
</evidence>
<accession>A0ABW0PY55</accession>
<evidence type="ECO:0000313" key="4">
    <source>
        <dbReference type="Proteomes" id="UP001596150"/>
    </source>
</evidence>
<name>A0ABW0PY55_9HYPH</name>
<comment type="caution">
    <text evidence="3">The sequence shown here is derived from an EMBL/GenBank/DDBJ whole genome shotgun (WGS) entry which is preliminary data.</text>
</comment>
<keyword evidence="4" id="KW-1185">Reference proteome</keyword>
<dbReference type="GO" id="GO:0016491">
    <property type="term" value="F:oxidoreductase activity"/>
    <property type="evidence" value="ECO:0007669"/>
    <property type="project" value="UniProtKB-KW"/>
</dbReference>
<dbReference type="EMBL" id="JBHSML010000007">
    <property type="protein sequence ID" value="MFC5517413.1"/>
    <property type="molecule type" value="Genomic_DNA"/>
</dbReference>
<dbReference type="InterPro" id="IPR036291">
    <property type="entry name" value="NAD(P)-bd_dom_sf"/>
</dbReference>
<comment type="similarity">
    <text evidence="1">Belongs to the short-chain dehydrogenases/reductases (SDR) family.</text>
</comment>
<dbReference type="PRINTS" id="PR00081">
    <property type="entry name" value="GDHRDH"/>
</dbReference>
<dbReference type="EC" id="1.1.1.-" evidence="3"/>
<dbReference type="SUPFAM" id="SSF51735">
    <property type="entry name" value="NAD(P)-binding Rossmann-fold domains"/>
    <property type="match status" value="1"/>
</dbReference>
<dbReference type="RefSeq" id="WP_266346214.1">
    <property type="nucleotide sequence ID" value="NZ_JAPKNH010000014.1"/>
</dbReference>
<dbReference type="Proteomes" id="UP001596150">
    <property type="component" value="Unassembled WGS sequence"/>
</dbReference>
<proteinExistence type="inferred from homology"/>
<organism evidence="3 4">
    <name type="scientific">Kaistia terrae</name>
    <dbReference type="NCBI Taxonomy" id="537017"/>
    <lineage>
        <taxon>Bacteria</taxon>
        <taxon>Pseudomonadati</taxon>
        <taxon>Pseudomonadota</taxon>
        <taxon>Alphaproteobacteria</taxon>
        <taxon>Hyphomicrobiales</taxon>
        <taxon>Kaistiaceae</taxon>
        <taxon>Kaistia</taxon>
    </lineage>
</organism>
<protein>
    <submittedName>
        <fullName evidence="3">SDR family NAD(P)-dependent oxidoreductase</fullName>
        <ecNumber evidence="3">1.1.1.-</ecNumber>
    </submittedName>
</protein>
<dbReference type="CDD" id="cd05233">
    <property type="entry name" value="SDR_c"/>
    <property type="match status" value="1"/>
</dbReference>
<evidence type="ECO:0000256" key="1">
    <source>
        <dbReference type="ARBA" id="ARBA00006484"/>
    </source>
</evidence>
<reference evidence="4" key="1">
    <citation type="journal article" date="2019" name="Int. J. Syst. Evol. Microbiol.">
        <title>The Global Catalogue of Microorganisms (GCM) 10K type strain sequencing project: providing services to taxonomists for standard genome sequencing and annotation.</title>
        <authorList>
            <consortium name="The Broad Institute Genomics Platform"/>
            <consortium name="The Broad Institute Genome Sequencing Center for Infectious Disease"/>
            <person name="Wu L."/>
            <person name="Ma J."/>
        </authorList>
    </citation>
    <scope>NUCLEOTIDE SEQUENCE [LARGE SCALE GENOMIC DNA]</scope>
    <source>
        <strain evidence="4">KACC 12633</strain>
    </source>
</reference>
<dbReference type="PANTHER" id="PTHR43669">
    <property type="entry name" value="5-KETO-D-GLUCONATE 5-REDUCTASE"/>
    <property type="match status" value="1"/>
</dbReference>
<dbReference type="Gene3D" id="3.40.50.720">
    <property type="entry name" value="NAD(P)-binding Rossmann-like Domain"/>
    <property type="match status" value="1"/>
</dbReference>
<dbReference type="InterPro" id="IPR002347">
    <property type="entry name" value="SDR_fam"/>
</dbReference>
<dbReference type="Pfam" id="PF13561">
    <property type="entry name" value="adh_short_C2"/>
    <property type="match status" value="1"/>
</dbReference>